<feature type="compositionally biased region" description="Basic and acidic residues" evidence="1">
    <location>
        <begin position="135"/>
        <end position="147"/>
    </location>
</feature>
<proteinExistence type="predicted"/>
<name>A0AA39YBZ2_9PEZI</name>
<evidence type="ECO:0000313" key="3">
    <source>
        <dbReference type="Proteomes" id="UP001174936"/>
    </source>
</evidence>
<dbReference type="Proteomes" id="UP001174936">
    <property type="component" value="Unassembled WGS sequence"/>
</dbReference>
<evidence type="ECO:0000313" key="2">
    <source>
        <dbReference type="EMBL" id="KAK0649090.1"/>
    </source>
</evidence>
<keyword evidence="3" id="KW-1185">Reference proteome</keyword>
<gene>
    <name evidence="2" type="ORF">B0T16DRAFT_125562</name>
</gene>
<sequence>MGDQQQPPETEKGSAAAHNKSNDATDQKPVDPPEGFDISNLGLFLFPSIPRGRLQRFPWLSDCPSKLFQRSVAKTPSPPPGPRVESLPPSPKARAIDEGWDDSDTEEAVRAEELKRKEKKPVSKGFCQSGLFGMKCKESGKSESKET</sequence>
<protein>
    <submittedName>
        <fullName evidence="2">Uncharacterized protein</fullName>
    </submittedName>
</protein>
<feature type="compositionally biased region" description="Basic and acidic residues" evidence="1">
    <location>
        <begin position="107"/>
        <end position="116"/>
    </location>
</feature>
<evidence type="ECO:0000256" key="1">
    <source>
        <dbReference type="SAM" id="MobiDB-lite"/>
    </source>
</evidence>
<accession>A0AA39YBZ2</accession>
<feature type="compositionally biased region" description="Basic and acidic residues" evidence="1">
    <location>
        <begin position="20"/>
        <end position="31"/>
    </location>
</feature>
<dbReference type="EMBL" id="JAULSV010000003">
    <property type="protein sequence ID" value="KAK0649090.1"/>
    <property type="molecule type" value="Genomic_DNA"/>
</dbReference>
<reference evidence="2" key="1">
    <citation type="submission" date="2023-06" db="EMBL/GenBank/DDBJ databases">
        <title>Genome-scale phylogeny and comparative genomics of the fungal order Sordariales.</title>
        <authorList>
            <consortium name="Lawrence Berkeley National Laboratory"/>
            <person name="Hensen N."/>
            <person name="Bonometti L."/>
            <person name="Westerberg I."/>
            <person name="Brannstrom I.O."/>
            <person name="Guillou S."/>
            <person name="Cros-Aarteil S."/>
            <person name="Calhoun S."/>
            <person name="Haridas S."/>
            <person name="Kuo A."/>
            <person name="Mondo S."/>
            <person name="Pangilinan J."/>
            <person name="Riley R."/>
            <person name="Labutti K."/>
            <person name="Andreopoulos B."/>
            <person name="Lipzen A."/>
            <person name="Chen C."/>
            <person name="Yanf M."/>
            <person name="Daum C."/>
            <person name="Ng V."/>
            <person name="Clum A."/>
            <person name="Steindorff A."/>
            <person name="Ohm R."/>
            <person name="Martin F."/>
            <person name="Silar P."/>
            <person name="Natvig D."/>
            <person name="Lalanne C."/>
            <person name="Gautier V."/>
            <person name="Ament-Velasquez S.L."/>
            <person name="Kruys A."/>
            <person name="Hutchinson M.I."/>
            <person name="Powell A.J."/>
            <person name="Barry K."/>
            <person name="Miller A.N."/>
            <person name="Grigoriev I.V."/>
            <person name="Debuchy R."/>
            <person name="Gladieux P."/>
            <person name="Thoren M.H."/>
            <person name="Johannesson H."/>
        </authorList>
    </citation>
    <scope>NUCLEOTIDE SEQUENCE</scope>
    <source>
        <strain evidence="2">SMH2532-1</strain>
    </source>
</reference>
<feature type="region of interest" description="Disordered" evidence="1">
    <location>
        <begin position="1"/>
        <end position="39"/>
    </location>
</feature>
<organism evidence="2 3">
    <name type="scientific">Cercophora newfieldiana</name>
    <dbReference type="NCBI Taxonomy" id="92897"/>
    <lineage>
        <taxon>Eukaryota</taxon>
        <taxon>Fungi</taxon>
        <taxon>Dikarya</taxon>
        <taxon>Ascomycota</taxon>
        <taxon>Pezizomycotina</taxon>
        <taxon>Sordariomycetes</taxon>
        <taxon>Sordariomycetidae</taxon>
        <taxon>Sordariales</taxon>
        <taxon>Lasiosphaeriaceae</taxon>
        <taxon>Cercophora</taxon>
    </lineage>
</organism>
<comment type="caution">
    <text evidence="2">The sequence shown here is derived from an EMBL/GenBank/DDBJ whole genome shotgun (WGS) entry which is preliminary data.</text>
</comment>
<dbReference type="AlphaFoldDB" id="A0AA39YBZ2"/>
<feature type="region of interest" description="Disordered" evidence="1">
    <location>
        <begin position="70"/>
        <end position="147"/>
    </location>
</feature>